<evidence type="ECO:0008006" key="4">
    <source>
        <dbReference type="Google" id="ProtNLM"/>
    </source>
</evidence>
<dbReference type="RefSeq" id="WP_244820177.1">
    <property type="nucleotide sequence ID" value="NZ_CP112998.1"/>
</dbReference>
<feature type="signal peptide" evidence="1">
    <location>
        <begin position="1"/>
        <end position="33"/>
    </location>
</feature>
<dbReference type="EMBL" id="CP112998">
    <property type="protein sequence ID" value="WAC14810.1"/>
    <property type="molecule type" value="Genomic_DNA"/>
</dbReference>
<gene>
    <name evidence="2" type="ORF">ON006_12765</name>
</gene>
<protein>
    <recommendedName>
        <fullName evidence="4">DUF4421 domain-containing protein</fullName>
    </recommendedName>
</protein>
<feature type="chain" id="PRO_5039396841" description="DUF4421 domain-containing protein" evidence="1">
    <location>
        <begin position="34"/>
        <end position="420"/>
    </location>
</feature>
<evidence type="ECO:0000313" key="3">
    <source>
        <dbReference type="Proteomes" id="UP001164653"/>
    </source>
</evidence>
<keyword evidence="1" id="KW-0732">Signal</keyword>
<proteinExistence type="predicted"/>
<reference evidence="2" key="1">
    <citation type="submission" date="2022-11" db="EMBL/GenBank/DDBJ databases">
        <title>Dyadobacter pollutisoli sp. nov., isolated from plastic dumped soil.</title>
        <authorList>
            <person name="Kim J.M."/>
            <person name="Kim K.R."/>
            <person name="Lee J.K."/>
            <person name="Hao L."/>
            <person name="Jeon C.O."/>
        </authorList>
    </citation>
    <scope>NUCLEOTIDE SEQUENCE</scope>
    <source>
        <strain evidence="2">U1</strain>
    </source>
</reference>
<dbReference type="Proteomes" id="UP001164653">
    <property type="component" value="Chromosome"/>
</dbReference>
<evidence type="ECO:0000256" key="1">
    <source>
        <dbReference type="SAM" id="SignalP"/>
    </source>
</evidence>
<dbReference type="AlphaFoldDB" id="A0A9E8NDQ3"/>
<name>A0A9E8NDQ3_9BACT</name>
<sequence>MKKRYALHSLGKGFIMKVAIAVSALLCAVASNAQDSVSISYSQEPDTLVKQRFIDRYENVFMTKVPTRQMLKIGYSGYTGAGFRLGYEFKIVPHLSVEAAIYTKLDQYDFNTVAFGSDRRFWASVKTRWYYNMGKRVDKALSANNFSGNYIGLSYEQSIQEHGGLALNAKETGRFGLFYGFQSRFFNHGYVDLSVGLFNKGFWKNKFFFEADNSGFFSPKDFVLTTQSAFGIALGDWKKSKRAPACEVLLCDEQINGQWKVQLPDITVGLRLQAGNTSIAYERRIGKSPFSVEANVSAWLARRVRSQLSHATYYFTGGLQLRYYYLQKMQIRKGTGGNNFSGLYAAIGANALLSGYNVGGETGSAWYQTATFSMGYQQRLFKRLYIDGSLYYTDLFGKYRGGAYIPFNKLYFKIGFGFTF</sequence>
<organism evidence="2 3">
    <name type="scientific">Dyadobacter pollutisoli</name>
    <dbReference type="NCBI Taxonomy" id="2910158"/>
    <lineage>
        <taxon>Bacteria</taxon>
        <taxon>Pseudomonadati</taxon>
        <taxon>Bacteroidota</taxon>
        <taxon>Cytophagia</taxon>
        <taxon>Cytophagales</taxon>
        <taxon>Spirosomataceae</taxon>
        <taxon>Dyadobacter</taxon>
    </lineage>
</organism>
<keyword evidence="3" id="KW-1185">Reference proteome</keyword>
<evidence type="ECO:0000313" key="2">
    <source>
        <dbReference type="EMBL" id="WAC14810.1"/>
    </source>
</evidence>
<dbReference type="KEGG" id="dpf:ON006_12765"/>
<accession>A0A9E8NDQ3</accession>